<dbReference type="AlphaFoldDB" id="A0A7Y4IQM8"/>
<proteinExistence type="predicted"/>
<gene>
    <name evidence="1" type="ORF">HNV28_35115</name>
</gene>
<dbReference type="RefSeq" id="WP_171445242.1">
    <property type="nucleotide sequence ID" value="NZ_JABFNS010000052.1"/>
</dbReference>
<reference evidence="1 2" key="1">
    <citation type="submission" date="2020-05" db="EMBL/GenBank/DDBJ databases">
        <authorList>
            <person name="Whitworth D."/>
        </authorList>
    </citation>
    <scope>NUCLEOTIDE SEQUENCE [LARGE SCALE GENOMIC DNA]</scope>
    <source>
        <strain evidence="1 2">AM005</strain>
    </source>
</reference>
<sequence>MSTAPHLEAGGLLLIADETLSPALVEQAAPVLAQGGMALCQGPGSPSGPRRLVLFDGKLTPAHAEALRGEPPALLLATRASDGRPSAWEVRLLGDLLRGAPLLPAGASRHRLQSVADINATGEAAAQAVTQARGSRTAAALVGDVVHELAANAMWDAPVDAQGQHRYAHRRSEVREVAPEDACELSFVVEEGRMWLEVVDRFGGLRPGPFARALGGWGGRVQVDASGGGAGLGLRRILEHSDVVAVRVAAGRESRVLCVVDLGEARRRATQPKSLLFCLQ</sequence>
<name>A0A7Y4IQM8_MYXXA</name>
<evidence type="ECO:0000313" key="2">
    <source>
        <dbReference type="Proteomes" id="UP000533080"/>
    </source>
</evidence>
<accession>A0A7Y4IQM8</accession>
<comment type="caution">
    <text evidence="1">The sequence shown here is derived from an EMBL/GenBank/DDBJ whole genome shotgun (WGS) entry which is preliminary data.</text>
</comment>
<organism evidence="1 2">
    <name type="scientific">Myxococcus xanthus</name>
    <dbReference type="NCBI Taxonomy" id="34"/>
    <lineage>
        <taxon>Bacteria</taxon>
        <taxon>Pseudomonadati</taxon>
        <taxon>Myxococcota</taxon>
        <taxon>Myxococcia</taxon>
        <taxon>Myxococcales</taxon>
        <taxon>Cystobacterineae</taxon>
        <taxon>Myxococcaceae</taxon>
        <taxon>Myxococcus</taxon>
    </lineage>
</organism>
<dbReference type="Proteomes" id="UP000533080">
    <property type="component" value="Unassembled WGS sequence"/>
</dbReference>
<dbReference type="EMBL" id="JABFNT010000200">
    <property type="protein sequence ID" value="NOJ83481.1"/>
    <property type="molecule type" value="Genomic_DNA"/>
</dbReference>
<evidence type="ECO:0000313" key="1">
    <source>
        <dbReference type="EMBL" id="NOJ83481.1"/>
    </source>
</evidence>
<protein>
    <submittedName>
        <fullName evidence="1">Uncharacterized protein</fullName>
    </submittedName>
</protein>